<comment type="caution">
    <text evidence="1">The sequence shown here is derived from an EMBL/GenBank/DDBJ whole genome shotgun (WGS) entry which is preliminary data.</text>
</comment>
<protein>
    <submittedName>
        <fullName evidence="1">Uncharacterized protein</fullName>
    </submittedName>
</protein>
<organism evidence="1 2">
    <name type="scientific">Candidatus Methylacidithermus pantelleriae</name>
    <dbReference type="NCBI Taxonomy" id="2744239"/>
    <lineage>
        <taxon>Bacteria</taxon>
        <taxon>Pseudomonadati</taxon>
        <taxon>Verrucomicrobiota</taxon>
        <taxon>Methylacidiphilae</taxon>
        <taxon>Methylacidiphilales</taxon>
        <taxon>Methylacidiphilaceae</taxon>
        <taxon>Candidatus Methylacidithermus</taxon>
    </lineage>
</organism>
<accession>A0A8J2BJQ4</accession>
<dbReference type="Proteomes" id="UP000663859">
    <property type="component" value="Unassembled WGS sequence"/>
</dbReference>
<proteinExistence type="predicted"/>
<gene>
    <name evidence="1" type="ORF">MPNT_10373</name>
</gene>
<sequence length="91" mass="10341">MRTNRADSKTLLPLLVTLPRRLAIQERTFLFDGGRKKAVELGSTRRRGGLAYPCLSQARPGSKRYSRDLPKRSLALAYRAESSDRGGRQWH</sequence>
<evidence type="ECO:0000313" key="1">
    <source>
        <dbReference type="EMBL" id="CAF0689799.1"/>
    </source>
</evidence>
<dbReference type="EMBL" id="CAJNOB010000001">
    <property type="protein sequence ID" value="CAF0689799.1"/>
    <property type="molecule type" value="Genomic_DNA"/>
</dbReference>
<name>A0A8J2BJQ4_9BACT</name>
<keyword evidence="2" id="KW-1185">Reference proteome</keyword>
<dbReference type="AlphaFoldDB" id="A0A8J2BJQ4"/>
<evidence type="ECO:0000313" key="2">
    <source>
        <dbReference type="Proteomes" id="UP000663859"/>
    </source>
</evidence>
<reference evidence="1" key="1">
    <citation type="submission" date="2021-02" db="EMBL/GenBank/DDBJ databases">
        <authorList>
            <person name="Cremers G."/>
            <person name="Picone N."/>
        </authorList>
    </citation>
    <scope>NUCLEOTIDE SEQUENCE</scope>
    <source>
        <strain evidence="1">PQ17</strain>
    </source>
</reference>